<dbReference type="Proteomes" id="UP001165060">
    <property type="component" value="Unassembled WGS sequence"/>
</dbReference>
<accession>A0ABQ6MLE2</accession>
<comment type="caution">
    <text evidence="1">The sequence shown here is derived from an EMBL/GenBank/DDBJ whole genome shotgun (WGS) entry which is preliminary data.</text>
</comment>
<organism evidence="1 2">
    <name type="scientific">Tetraparma gracilis</name>
    <dbReference type="NCBI Taxonomy" id="2962635"/>
    <lineage>
        <taxon>Eukaryota</taxon>
        <taxon>Sar</taxon>
        <taxon>Stramenopiles</taxon>
        <taxon>Ochrophyta</taxon>
        <taxon>Bolidophyceae</taxon>
        <taxon>Parmales</taxon>
        <taxon>Triparmaceae</taxon>
        <taxon>Tetraparma</taxon>
    </lineage>
</organism>
<reference evidence="1 2" key="1">
    <citation type="journal article" date="2023" name="Commun. Biol.">
        <title>Genome analysis of Parmales, the sister group of diatoms, reveals the evolutionary specialization of diatoms from phago-mixotrophs to photoautotrophs.</title>
        <authorList>
            <person name="Ban H."/>
            <person name="Sato S."/>
            <person name="Yoshikawa S."/>
            <person name="Yamada K."/>
            <person name="Nakamura Y."/>
            <person name="Ichinomiya M."/>
            <person name="Sato N."/>
            <person name="Blanc-Mathieu R."/>
            <person name="Endo H."/>
            <person name="Kuwata A."/>
            <person name="Ogata H."/>
        </authorList>
    </citation>
    <scope>NUCLEOTIDE SEQUENCE [LARGE SCALE GENOMIC DNA]</scope>
</reference>
<evidence type="ECO:0000313" key="2">
    <source>
        <dbReference type="Proteomes" id="UP001165060"/>
    </source>
</evidence>
<evidence type="ECO:0000313" key="1">
    <source>
        <dbReference type="EMBL" id="GMI28037.1"/>
    </source>
</evidence>
<dbReference type="EMBL" id="BRYB01000339">
    <property type="protein sequence ID" value="GMI28037.1"/>
    <property type="molecule type" value="Genomic_DNA"/>
</dbReference>
<name>A0ABQ6MLE2_9STRA</name>
<keyword evidence="2" id="KW-1185">Reference proteome</keyword>
<protein>
    <submittedName>
        <fullName evidence="1">Uncharacterized protein</fullName>
    </submittedName>
</protein>
<gene>
    <name evidence="1" type="ORF">TeGR_g1094</name>
</gene>
<sequence length="213" mass="22312">MHLSDVAAGVIPDPLGAAVAASLGLGVSLAYPALGEAPAGPYQRAHELRRRAHEAAVARARFLCDPGRLKGLDPAEAGEAREAAEEELEGMRLRLGAVSAGSWDAPAGLGRLDFEEVRVGSVADAYGRSAGGGGGELVAYQPPPPSAEEVVDGIVAERTGERPRPRGGSREVLDMLRRAEGENGGGGREKDAVDLWLEERLRTDEDDDDVMLA</sequence>
<proteinExistence type="predicted"/>